<feature type="region of interest" description="Disordered" evidence="7">
    <location>
        <begin position="309"/>
        <end position="336"/>
    </location>
</feature>
<evidence type="ECO:0000313" key="10">
    <source>
        <dbReference type="Proteomes" id="UP000016923"/>
    </source>
</evidence>
<evidence type="ECO:0000313" key="9">
    <source>
        <dbReference type="EMBL" id="EPE08149.1"/>
    </source>
</evidence>
<dbReference type="OMA" id="MANQQAR"/>
<feature type="compositionally biased region" description="Acidic residues" evidence="7">
    <location>
        <begin position="326"/>
        <end position="336"/>
    </location>
</feature>
<dbReference type="InterPro" id="IPR000232">
    <property type="entry name" value="HSF_DNA-bd"/>
</dbReference>
<dbReference type="HOGENOM" id="CLU_013966_1_0_1"/>
<dbReference type="SMART" id="SM00415">
    <property type="entry name" value="HSF"/>
    <property type="match status" value="1"/>
</dbReference>
<feature type="coiled-coil region" evidence="6">
    <location>
        <begin position="410"/>
        <end position="437"/>
    </location>
</feature>
<dbReference type="Pfam" id="PF00447">
    <property type="entry name" value="HSF_DNA-bind"/>
    <property type="match status" value="1"/>
</dbReference>
<dbReference type="PANTHER" id="PTHR10015">
    <property type="entry name" value="HEAT SHOCK TRANSCRIPTION FACTOR"/>
    <property type="match status" value="1"/>
</dbReference>
<feature type="coiled-coil region" evidence="6">
    <location>
        <begin position="730"/>
        <end position="757"/>
    </location>
</feature>
<comment type="similarity">
    <text evidence="2 5">Belongs to the HSF family.</text>
</comment>
<dbReference type="SUPFAM" id="SSF46785">
    <property type="entry name" value="Winged helix' DNA-binding domain"/>
    <property type="match status" value="1"/>
</dbReference>
<evidence type="ECO:0000259" key="8">
    <source>
        <dbReference type="SMART" id="SM00415"/>
    </source>
</evidence>
<comment type="subcellular location">
    <subcellularLocation>
        <location evidence="1">Nucleus</location>
    </subcellularLocation>
</comment>
<reference evidence="9 10" key="1">
    <citation type="journal article" date="2013" name="BMC Genomics">
        <title>The genome and transcriptome of the pine saprophyte Ophiostoma piceae, and a comparison with the bark beetle-associated pine pathogen Grosmannia clavigera.</title>
        <authorList>
            <person name="Haridas S."/>
            <person name="Wang Y."/>
            <person name="Lim L."/>
            <person name="Massoumi Alamouti S."/>
            <person name="Jackman S."/>
            <person name="Docking R."/>
            <person name="Robertson G."/>
            <person name="Birol I."/>
            <person name="Bohlmann J."/>
            <person name="Breuil C."/>
        </authorList>
    </citation>
    <scope>NUCLEOTIDE SEQUENCE [LARGE SCALE GENOMIC DNA]</scope>
    <source>
        <strain evidence="9 10">UAMH 11346</strain>
    </source>
</reference>
<dbReference type="AlphaFoldDB" id="S3C3Q7"/>
<keyword evidence="3" id="KW-0238">DNA-binding</keyword>
<feature type="region of interest" description="Disordered" evidence="7">
    <location>
        <begin position="866"/>
        <end position="924"/>
    </location>
</feature>
<dbReference type="VEuPathDB" id="FungiDB:F503_00932"/>
<dbReference type="Proteomes" id="UP000016923">
    <property type="component" value="Unassembled WGS sequence"/>
</dbReference>
<protein>
    <submittedName>
        <fullName evidence="9">Heat shock transcription factor</fullName>
    </submittedName>
</protein>
<accession>S3C3Q7</accession>
<keyword evidence="9" id="KW-0346">Stress response</keyword>
<feature type="compositionally biased region" description="Low complexity" evidence="7">
    <location>
        <begin position="68"/>
        <end position="117"/>
    </location>
</feature>
<dbReference type="STRING" id="1262450.S3C3Q7"/>
<feature type="domain" description="HSF-type DNA-binding" evidence="8">
    <location>
        <begin position="205"/>
        <end position="312"/>
    </location>
</feature>
<feature type="compositionally biased region" description="Polar residues" evidence="7">
    <location>
        <begin position="532"/>
        <end position="543"/>
    </location>
</feature>
<dbReference type="InterPro" id="IPR036390">
    <property type="entry name" value="WH_DNA-bd_sf"/>
</dbReference>
<sequence length="924" mass="98246">MSQNNRKRPAPGTTPILPVAPVTQQMFNQAAQQDQLLQWANLPDTSNLSNLSANPNAYMMNANAQGQFVPQQPRPQQQQSHQVPLASAQPQQLHLQQQQQQQQQQAQHTQAPPTSTAIARRTPNRALVTTVPRPNFDPNADLWPAFPDDASMPINAHGGSSAVVSTGGPNNGHNANGQPVEEESIEVLEERAQKIKADAQAKRKQIPPFVQKLSSFLEEQKNTELIRWSENGDSFIVMDEDEFAKTLIPELFKHNNYASFVRQLNMYGFHKRVGLSDNSMKASERKNKSPSEYYNAYFRRGHPNLLWLINKPKSGSKSKRGKKDDADGDSDDDGVIEDISVYPHSHAALQGMANQQARTFPSVGAPLNSVPGPAAGASGELAPLQKKDFQVIKEELSTLQTRQTQISKVMQRLQYDNAQLQQQARLFQNMHERHENSINAILNFLANVFRKSLEEQGGVQGVTELLASILPNGQMPQGSVVDLGDDFDQRRSQVPTANLNTPTKRQQRLMLPPIPTPNSSSSASTPAPSMGARNNGTRSSASVLTPGMANSGYLHPGMNQGGQPAMGSVTELFDSPSDSAYLQQELQTNPQEGMMKIINDTNANTPPSGSALNLLEAAAATPSNLSTDERNRVLNLMSAQGQQPGAGAKNQHYGMSQSPLSPATMARTAPVAGPGGVANVPMSIPGTNAGVALGGAPNIPMPTASAAPSTSLSPLIGNMQSVPPPSLRDISNTQSEIEALQRLQEEQNAKITDLTQLLGPLSPNGRVPGVDEDAAAAAMNHGGMPPGGQSPGYFDLGQYLDSEAFGDDFNFATGDLDPSGAASAVPGHAAGLGAAGAGVPGVGAGNGLSLDGDDFNFGLENIKAGTPGDHNGMGGNGLIPDDDGEHGLFGKSPSPALTEEIPRSDLKSTGSSPGQASSKRRRVS</sequence>
<dbReference type="InterPro" id="IPR036388">
    <property type="entry name" value="WH-like_DNA-bd_sf"/>
</dbReference>
<proteinExistence type="inferred from homology"/>
<dbReference type="GO" id="GO:0003700">
    <property type="term" value="F:DNA-binding transcription factor activity"/>
    <property type="evidence" value="ECO:0007669"/>
    <property type="project" value="InterPro"/>
</dbReference>
<evidence type="ECO:0000256" key="1">
    <source>
        <dbReference type="ARBA" id="ARBA00004123"/>
    </source>
</evidence>
<evidence type="ECO:0000256" key="4">
    <source>
        <dbReference type="ARBA" id="ARBA00023242"/>
    </source>
</evidence>
<dbReference type="PANTHER" id="PTHR10015:SF427">
    <property type="entry name" value="HEAT SHOCK FACTOR PROTEIN"/>
    <property type="match status" value="1"/>
</dbReference>
<dbReference type="GO" id="GO:0005634">
    <property type="term" value="C:nucleus"/>
    <property type="evidence" value="ECO:0007669"/>
    <property type="project" value="UniProtKB-SubCell"/>
</dbReference>
<keyword evidence="10" id="KW-1185">Reference proteome</keyword>
<keyword evidence="6" id="KW-0175">Coiled coil</keyword>
<feature type="region of interest" description="Disordered" evidence="7">
    <location>
        <begin position="68"/>
        <end position="134"/>
    </location>
</feature>
<dbReference type="GO" id="GO:0043565">
    <property type="term" value="F:sequence-specific DNA binding"/>
    <property type="evidence" value="ECO:0007669"/>
    <property type="project" value="InterPro"/>
</dbReference>
<evidence type="ECO:0000256" key="7">
    <source>
        <dbReference type="SAM" id="MobiDB-lite"/>
    </source>
</evidence>
<evidence type="ECO:0000256" key="5">
    <source>
        <dbReference type="RuleBase" id="RU004020"/>
    </source>
</evidence>
<name>S3C3Q7_OPHP1</name>
<dbReference type="FunFam" id="1.10.10.10:FF:000173">
    <property type="entry name" value="Heat shock transcription factor Hsf1"/>
    <property type="match status" value="1"/>
</dbReference>
<gene>
    <name evidence="9" type="ORF">F503_00932</name>
</gene>
<organism evidence="9 10">
    <name type="scientific">Ophiostoma piceae (strain UAMH 11346)</name>
    <name type="common">Sap stain fungus</name>
    <dbReference type="NCBI Taxonomy" id="1262450"/>
    <lineage>
        <taxon>Eukaryota</taxon>
        <taxon>Fungi</taxon>
        <taxon>Dikarya</taxon>
        <taxon>Ascomycota</taxon>
        <taxon>Pezizomycotina</taxon>
        <taxon>Sordariomycetes</taxon>
        <taxon>Sordariomycetidae</taxon>
        <taxon>Ophiostomatales</taxon>
        <taxon>Ophiostomataceae</taxon>
        <taxon>Ophiostoma</taxon>
    </lineage>
</organism>
<dbReference type="PRINTS" id="PR00056">
    <property type="entry name" value="HSFDOMAIN"/>
</dbReference>
<dbReference type="EMBL" id="KE148149">
    <property type="protein sequence ID" value="EPE08149.1"/>
    <property type="molecule type" value="Genomic_DNA"/>
</dbReference>
<evidence type="ECO:0000256" key="3">
    <source>
        <dbReference type="ARBA" id="ARBA00023125"/>
    </source>
</evidence>
<evidence type="ECO:0000256" key="2">
    <source>
        <dbReference type="ARBA" id="ARBA00006403"/>
    </source>
</evidence>
<dbReference type="Gene3D" id="1.10.10.10">
    <property type="entry name" value="Winged helix-like DNA-binding domain superfamily/Winged helix DNA-binding domain"/>
    <property type="match status" value="1"/>
</dbReference>
<feature type="compositionally biased region" description="Polar residues" evidence="7">
    <location>
        <begin position="494"/>
        <end position="504"/>
    </location>
</feature>
<feature type="compositionally biased region" description="Low complexity" evidence="7">
    <location>
        <begin position="517"/>
        <end position="529"/>
    </location>
</feature>
<feature type="compositionally biased region" description="Polar residues" evidence="7">
    <location>
        <begin position="907"/>
        <end position="917"/>
    </location>
</feature>
<evidence type="ECO:0000256" key="6">
    <source>
        <dbReference type="SAM" id="Coils"/>
    </source>
</evidence>
<dbReference type="OrthoDB" id="60033at2759"/>
<feature type="region of interest" description="Disordered" evidence="7">
    <location>
        <begin position="494"/>
        <end position="573"/>
    </location>
</feature>
<dbReference type="eggNOG" id="KOG0627">
    <property type="taxonomic scope" value="Eukaryota"/>
</dbReference>
<keyword evidence="4" id="KW-0539">Nucleus</keyword>